<dbReference type="InterPro" id="IPR002734">
    <property type="entry name" value="RibDG_C"/>
</dbReference>
<dbReference type="PANTHER" id="PTHR38011:SF7">
    <property type="entry name" value="2,5-DIAMINO-6-RIBOSYLAMINO-4(3H)-PYRIMIDINONE 5'-PHOSPHATE REDUCTASE"/>
    <property type="match status" value="1"/>
</dbReference>
<dbReference type="EMBL" id="JAHBFX010000009">
    <property type="protein sequence ID" value="MBZ6000180.1"/>
    <property type="molecule type" value="Genomic_DNA"/>
</dbReference>
<dbReference type="PANTHER" id="PTHR38011">
    <property type="entry name" value="DIHYDROFOLATE REDUCTASE FAMILY PROTEIN (AFU_ORTHOLOGUE AFUA_8G06820)"/>
    <property type="match status" value="1"/>
</dbReference>
<keyword evidence="3" id="KW-0560">Oxidoreductase</keyword>
<dbReference type="Proteomes" id="UP000705994">
    <property type="component" value="Unassembled WGS sequence"/>
</dbReference>
<keyword evidence="6" id="KW-1185">Reference proteome</keyword>
<proteinExistence type="predicted"/>
<reference evidence="5 6" key="1">
    <citation type="submission" date="2021-05" db="EMBL/GenBank/DDBJ databases">
        <title>Pangenome of Leuconostoc gelidum warrants species status for Leuconostoc gelidum subsp. gasicomitatum.</title>
        <authorList>
            <person name="Johansson P."/>
            <person name="Sade E."/>
            <person name="Hultman J."/>
            <person name="Auvinen P."/>
            <person name="Bjorkroth J."/>
        </authorList>
    </citation>
    <scope>NUCLEOTIDE SEQUENCE [LARGE SCALE GENOMIC DNA]</scope>
    <source>
        <strain evidence="5 6">AMKR21</strain>
    </source>
</reference>
<evidence type="ECO:0000256" key="1">
    <source>
        <dbReference type="ARBA" id="ARBA00005104"/>
    </source>
</evidence>
<evidence type="ECO:0000256" key="2">
    <source>
        <dbReference type="ARBA" id="ARBA00022857"/>
    </source>
</evidence>
<accession>A0ABS7V479</accession>
<dbReference type="InterPro" id="IPR050765">
    <property type="entry name" value="Riboflavin_Biosynth_HTPR"/>
</dbReference>
<evidence type="ECO:0000313" key="5">
    <source>
        <dbReference type="EMBL" id="MBZ6000180.1"/>
    </source>
</evidence>
<organism evidence="5 6">
    <name type="scientific">Leuconostoc gelidum subsp. gelidum</name>
    <dbReference type="NCBI Taxonomy" id="1607839"/>
    <lineage>
        <taxon>Bacteria</taxon>
        <taxon>Bacillati</taxon>
        <taxon>Bacillota</taxon>
        <taxon>Bacilli</taxon>
        <taxon>Lactobacillales</taxon>
        <taxon>Lactobacillaceae</taxon>
        <taxon>Leuconostoc</taxon>
        <taxon>Leuconostoc gelidum group</taxon>
    </lineage>
</organism>
<comment type="caution">
    <text evidence="5">The sequence shown here is derived from an EMBL/GenBank/DDBJ whole genome shotgun (WGS) entry which is preliminary data.</text>
</comment>
<comment type="pathway">
    <text evidence="1">Cofactor biosynthesis; riboflavin biosynthesis.</text>
</comment>
<protein>
    <submittedName>
        <fullName evidence="5">RibD family protein</fullName>
    </submittedName>
</protein>
<dbReference type="Gene3D" id="3.40.430.10">
    <property type="entry name" value="Dihydrofolate Reductase, subunit A"/>
    <property type="match status" value="1"/>
</dbReference>
<evidence type="ECO:0000313" key="6">
    <source>
        <dbReference type="Proteomes" id="UP000705994"/>
    </source>
</evidence>
<dbReference type="Pfam" id="PF01872">
    <property type="entry name" value="RibD_C"/>
    <property type="match status" value="1"/>
</dbReference>
<dbReference type="RefSeq" id="WP_211636312.1">
    <property type="nucleotide sequence ID" value="NZ_JAHBFR010000001.1"/>
</dbReference>
<name>A0ABS7V479_LEUGE</name>
<gene>
    <name evidence="5" type="ORF">KIJ07_07165</name>
</gene>
<keyword evidence="2" id="KW-0521">NADP</keyword>
<evidence type="ECO:0000256" key="3">
    <source>
        <dbReference type="ARBA" id="ARBA00023002"/>
    </source>
</evidence>
<sequence length="243" mass="27019">MRPYIFCHMSITLDGKIIGPSSQAPESKPAGKVFYDLAFGKNAFYQHEGWLSGRTTTDDNFTHYQKPVLDEDAPQVPDGDFVAEASPTMDKYYISIDPSGKLGWQSKTFNYQDTTGEVIEVLTEKASNAYKAFLRKLNISYVIAGKDKLDSELVLKKMADLFQMKTIMLGGGGVLNWSFIQQGLCDELSLVMKPVADGSPDTPSLFQSKEGLSDNTPVSFTLTDIQVKDKENGIAWLRYLVNN</sequence>
<dbReference type="SUPFAM" id="SSF53597">
    <property type="entry name" value="Dihydrofolate reductase-like"/>
    <property type="match status" value="1"/>
</dbReference>
<dbReference type="InterPro" id="IPR024072">
    <property type="entry name" value="DHFR-like_dom_sf"/>
</dbReference>
<evidence type="ECO:0000259" key="4">
    <source>
        <dbReference type="Pfam" id="PF01872"/>
    </source>
</evidence>
<feature type="domain" description="Bacterial bifunctional deaminase-reductase C-terminal" evidence="4">
    <location>
        <begin position="3"/>
        <end position="226"/>
    </location>
</feature>